<dbReference type="Proteomes" id="UP000257109">
    <property type="component" value="Unassembled WGS sequence"/>
</dbReference>
<dbReference type="OrthoDB" id="1193675at2759"/>
<proteinExistence type="predicted"/>
<protein>
    <recommendedName>
        <fullName evidence="3">Mitochondrial protein</fullName>
    </recommendedName>
</protein>
<accession>A0A371FES6</accession>
<evidence type="ECO:0000313" key="1">
    <source>
        <dbReference type="EMBL" id="RDX76613.1"/>
    </source>
</evidence>
<dbReference type="AlphaFoldDB" id="A0A371FES6"/>
<evidence type="ECO:0000313" key="2">
    <source>
        <dbReference type="Proteomes" id="UP000257109"/>
    </source>
</evidence>
<organism evidence="1 2">
    <name type="scientific">Mucuna pruriens</name>
    <name type="common">Velvet bean</name>
    <name type="synonym">Dolichos pruriens</name>
    <dbReference type="NCBI Taxonomy" id="157652"/>
    <lineage>
        <taxon>Eukaryota</taxon>
        <taxon>Viridiplantae</taxon>
        <taxon>Streptophyta</taxon>
        <taxon>Embryophyta</taxon>
        <taxon>Tracheophyta</taxon>
        <taxon>Spermatophyta</taxon>
        <taxon>Magnoliopsida</taxon>
        <taxon>eudicotyledons</taxon>
        <taxon>Gunneridae</taxon>
        <taxon>Pentapetalae</taxon>
        <taxon>rosids</taxon>
        <taxon>fabids</taxon>
        <taxon>Fabales</taxon>
        <taxon>Fabaceae</taxon>
        <taxon>Papilionoideae</taxon>
        <taxon>50 kb inversion clade</taxon>
        <taxon>NPAAA clade</taxon>
        <taxon>indigoferoid/millettioid clade</taxon>
        <taxon>Phaseoleae</taxon>
        <taxon>Mucuna</taxon>
    </lineage>
</organism>
<gene>
    <name evidence="1" type="ORF">CR513_43388</name>
</gene>
<comment type="caution">
    <text evidence="1">The sequence shown here is derived from an EMBL/GenBank/DDBJ whole genome shotgun (WGS) entry which is preliminary data.</text>
</comment>
<evidence type="ECO:0008006" key="3">
    <source>
        <dbReference type="Google" id="ProtNLM"/>
    </source>
</evidence>
<sequence length="100" mass="11299">MEDANGLPTPMVTNTKPSKHEVDRFAKPSFYCSMCAIITCLEISYAINKMCQFLSHPLETHSKAMKCILGYLNRSLYYRMTLQLCPLCQALPIIAFSDAD</sequence>
<feature type="non-terminal residue" evidence="1">
    <location>
        <position position="1"/>
    </location>
</feature>
<name>A0A371FES6_MUCPR</name>
<dbReference type="EMBL" id="QJKJ01009441">
    <property type="protein sequence ID" value="RDX76613.1"/>
    <property type="molecule type" value="Genomic_DNA"/>
</dbReference>
<reference evidence="1" key="1">
    <citation type="submission" date="2018-05" db="EMBL/GenBank/DDBJ databases">
        <title>Draft genome of Mucuna pruriens seed.</title>
        <authorList>
            <person name="Nnadi N.E."/>
            <person name="Vos R."/>
            <person name="Hasami M.H."/>
            <person name="Devisetty U.K."/>
            <person name="Aguiy J.C."/>
        </authorList>
    </citation>
    <scope>NUCLEOTIDE SEQUENCE [LARGE SCALE GENOMIC DNA]</scope>
    <source>
        <strain evidence="1">JCA_2017</strain>
    </source>
</reference>
<keyword evidence="2" id="KW-1185">Reference proteome</keyword>